<dbReference type="RefSeq" id="WP_377498355.1">
    <property type="nucleotide sequence ID" value="NZ_JBHMDO010000034.1"/>
</dbReference>
<evidence type="ECO:0000313" key="2">
    <source>
        <dbReference type="Proteomes" id="UP001589747"/>
    </source>
</evidence>
<dbReference type="Proteomes" id="UP001589747">
    <property type="component" value="Unassembled WGS sequence"/>
</dbReference>
<organism evidence="1 2">
    <name type="scientific">Paenibacillus aurantiacus</name>
    <dbReference type="NCBI Taxonomy" id="1936118"/>
    <lineage>
        <taxon>Bacteria</taxon>
        <taxon>Bacillati</taxon>
        <taxon>Bacillota</taxon>
        <taxon>Bacilli</taxon>
        <taxon>Bacillales</taxon>
        <taxon>Paenibacillaceae</taxon>
        <taxon>Paenibacillus</taxon>
    </lineage>
</organism>
<evidence type="ECO:0000313" key="1">
    <source>
        <dbReference type="EMBL" id="MFB9328752.1"/>
    </source>
</evidence>
<protein>
    <submittedName>
        <fullName evidence="1">DUF6530 family protein</fullName>
    </submittedName>
</protein>
<dbReference type="EMBL" id="JBHMDO010000034">
    <property type="protein sequence ID" value="MFB9328752.1"/>
    <property type="molecule type" value="Genomic_DNA"/>
</dbReference>
<dbReference type="InterPro" id="IPR045352">
    <property type="entry name" value="DUF6530"/>
</dbReference>
<comment type="caution">
    <text evidence="1">The sequence shown here is derived from an EMBL/GenBank/DDBJ whole genome shotgun (WGS) entry which is preliminary data.</text>
</comment>
<sequence>MNIPDTLNHKPVVVAEHYDQVDGRNAGRLDAKCLSLGLTAESGPRQAELSAKVWRYTGDALSTQSEELPLHRVLDLAILICRSMEHFNEAYIYEHLFDPEQPVLDRIGLQGSAMNVAVCTANANILEDIQSFNQALSQNGEMIGERLRTLSRVLKELGY</sequence>
<keyword evidence="2" id="KW-1185">Reference proteome</keyword>
<gene>
    <name evidence="1" type="ORF">ACFFSY_22685</name>
</gene>
<reference evidence="1 2" key="1">
    <citation type="submission" date="2024-09" db="EMBL/GenBank/DDBJ databases">
        <authorList>
            <person name="Sun Q."/>
            <person name="Mori K."/>
        </authorList>
    </citation>
    <scope>NUCLEOTIDE SEQUENCE [LARGE SCALE GENOMIC DNA]</scope>
    <source>
        <strain evidence="1 2">TISTR 2452</strain>
    </source>
</reference>
<proteinExistence type="predicted"/>
<dbReference type="Pfam" id="PF20140">
    <property type="entry name" value="DUF6530"/>
    <property type="match status" value="1"/>
</dbReference>
<name>A0ABV5KU38_9BACL</name>
<accession>A0ABV5KU38</accession>